<organism evidence="3 4">
    <name type="scientific">Branchiostoma belcheri</name>
    <name type="common">Amphioxus</name>
    <dbReference type="NCBI Taxonomy" id="7741"/>
    <lineage>
        <taxon>Eukaryota</taxon>
        <taxon>Metazoa</taxon>
        <taxon>Chordata</taxon>
        <taxon>Cephalochordata</taxon>
        <taxon>Leptocardii</taxon>
        <taxon>Amphioxiformes</taxon>
        <taxon>Branchiostomatidae</taxon>
        <taxon>Branchiostoma</taxon>
    </lineage>
</organism>
<protein>
    <submittedName>
        <fullName evidence="4">NLR family CARD domain-containing protein 4-like</fullName>
    </submittedName>
</protein>
<dbReference type="AlphaFoldDB" id="A0A6P4ZHI1"/>
<dbReference type="PROSITE" id="PS50837">
    <property type="entry name" value="NACHT"/>
    <property type="match status" value="1"/>
</dbReference>
<dbReference type="Pfam" id="PF18738">
    <property type="entry name" value="HEPN_DZIP3"/>
    <property type="match status" value="1"/>
</dbReference>
<name>A0A6P4ZHI1_BRABE</name>
<evidence type="ECO:0000256" key="1">
    <source>
        <dbReference type="SAM" id="MobiDB-lite"/>
    </source>
</evidence>
<dbReference type="Pfam" id="PF05729">
    <property type="entry name" value="NACHT"/>
    <property type="match status" value="1"/>
</dbReference>
<dbReference type="PANTHER" id="PTHR46312:SF2">
    <property type="entry name" value="NUCLEOTIDE-BINDING OLIGOMERIZATION DOMAIN-CONTAINING PROTEIN 2-LIKE"/>
    <property type="match status" value="1"/>
</dbReference>
<dbReference type="InterPro" id="IPR041249">
    <property type="entry name" value="HEPN_DZIP3"/>
</dbReference>
<feature type="domain" description="NACHT" evidence="2">
    <location>
        <begin position="341"/>
        <end position="465"/>
    </location>
</feature>
<sequence>MATGGSPEPVYTSGTARGARLASLLIDEGTSLLKKVFEDEIRKMNPPSLQVQLRNHKRHLCSLRYFNCGQRNMLYPRSGNIPNTTQGFDISLLELLLKELCKDAPYANARARLRVYRNTYYGHISSTELSQDLFDKLWKELADILVALGADMNAISERLKSSIDPEKEKTYFNMLDQLNKEDKEVKDILLAHGEILKTLQQTVSELSGASSTQKDQTRPGSIEEGVSFHKRRRLDESEAGSNQEAGPSHILSDVIIYQLFITVSEADKAGDVLRSALSINYSNTLNTLKPLPWDDRFCLDLDRIFTSLVLVSLHDQTDRRILKSLEDVYDHQTVSDLDRRFNVLVEGHAGSGKSTLLSKTALDWSCKKGRLADMKKIVLLVRLREVQPGESIAEIVWDQCVTKSAKGISISAIETCLQDNESKLVFLLDGYDELVPNAKGPRQVVPELLAKKWYPNSTVIVTSRPLSGIEEYMVVGCKVKVAGFSSADVEGFTATYFQTIGKSDLAAPLIKALQANVVARNLIQTPIFIMLICVLWEDDPDRVFPGTMSGLYQELLTCVIRKHCVREGLSMSDDKIPCELSPILLNLGKLALESLLRGESLVDLGKAAAVQDTDILLKLGIVSKEVSASRLHPRKQLNFPHKTMQEFLAGRYVAETVNTSSGDLHELVPLDTVWRVLQQSTLVHFICGCGGKATKEMLTKIYKLYEAHVAASVATFNYTKTYVPQDNQTKSDSVKELCMMNLYESQDCRYFPIVSNLLSSLDCHIKAPSREAAALMYYLQHAAVVPKGRLLRLRVTEDSKGEAVEYLSGMLENYLPDLCLDLSFNNKSLQYCHIGDKFDKLVTFFSKKSLVYDH</sequence>
<dbReference type="PANTHER" id="PTHR46312">
    <property type="entry name" value="NACHT DOMAIN-CONTAINING PROTEIN"/>
    <property type="match status" value="1"/>
</dbReference>
<dbReference type="KEGG" id="bbel:109476907"/>
<dbReference type="RefSeq" id="XP_019633484.1">
    <property type="nucleotide sequence ID" value="XM_019777925.1"/>
</dbReference>
<keyword evidence="3" id="KW-1185">Reference proteome</keyword>
<dbReference type="Gene3D" id="3.40.50.300">
    <property type="entry name" value="P-loop containing nucleotide triphosphate hydrolases"/>
    <property type="match status" value="1"/>
</dbReference>
<reference evidence="4" key="1">
    <citation type="submission" date="2025-08" db="UniProtKB">
        <authorList>
            <consortium name="RefSeq"/>
        </authorList>
    </citation>
    <scope>IDENTIFICATION</scope>
    <source>
        <tissue evidence="4">Gonad</tissue>
    </source>
</reference>
<evidence type="ECO:0000259" key="2">
    <source>
        <dbReference type="PROSITE" id="PS50837"/>
    </source>
</evidence>
<evidence type="ECO:0000313" key="3">
    <source>
        <dbReference type="Proteomes" id="UP000515135"/>
    </source>
</evidence>
<dbReference type="InterPro" id="IPR007111">
    <property type="entry name" value="NACHT_NTPase"/>
</dbReference>
<gene>
    <name evidence="4" type="primary">LOC109476907</name>
</gene>
<accession>A0A6P4ZHI1</accession>
<dbReference type="SUPFAM" id="SSF52540">
    <property type="entry name" value="P-loop containing nucleoside triphosphate hydrolases"/>
    <property type="match status" value="1"/>
</dbReference>
<dbReference type="GeneID" id="109476907"/>
<dbReference type="OrthoDB" id="120976at2759"/>
<proteinExistence type="predicted"/>
<feature type="region of interest" description="Disordered" evidence="1">
    <location>
        <begin position="206"/>
        <end position="245"/>
    </location>
</feature>
<dbReference type="Proteomes" id="UP000515135">
    <property type="component" value="Unplaced"/>
</dbReference>
<dbReference type="InterPro" id="IPR027417">
    <property type="entry name" value="P-loop_NTPase"/>
</dbReference>
<evidence type="ECO:0000313" key="4">
    <source>
        <dbReference type="RefSeq" id="XP_019633484.1"/>
    </source>
</evidence>